<organism evidence="3 4">
    <name type="scientific">Pseudocercospora fuligena</name>
    <dbReference type="NCBI Taxonomy" id="685502"/>
    <lineage>
        <taxon>Eukaryota</taxon>
        <taxon>Fungi</taxon>
        <taxon>Dikarya</taxon>
        <taxon>Ascomycota</taxon>
        <taxon>Pezizomycotina</taxon>
        <taxon>Dothideomycetes</taxon>
        <taxon>Dothideomycetidae</taxon>
        <taxon>Mycosphaerellales</taxon>
        <taxon>Mycosphaerellaceae</taxon>
        <taxon>Pseudocercospora</taxon>
    </lineage>
</organism>
<dbReference type="EMBL" id="JABCIY010000019">
    <property type="protein sequence ID" value="KAF7197204.1"/>
    <property type="molecule type" value="Genomic_DNA"/>
</dbReference>
<name>A0A8H6VQV4_9PEZI</name>
<feature type="compositionally biased region" description="Basic and acidic residues" evidence="1">
    <location>
        <begin position="469"/>
        <end position="479"/>
    </location>
</feature>
<dbReference type="OrthoDB" id="3633611at2759"/>
<feature type="region of interest" description="Disordered" evidence="1">
    <location>
        <begin position="419"/>
        <end position="508"/>
    </location>
</feature>
<dbReference type="PANTHER" id="PTHR24148">
    <property type="entry name" value="ANKYRIN REPEAT DOMAIN-CONTAINING PROTEIN 39 HOMOLOG-RELATED"/>
    <property type="match status" value="1"/>
</dbReference>
<comment type="caution">
    <text evidence="3">The sequence shown here is derived from an EMBL/GenBank/DDBJ whole genome shotgun (WGS) entry which is preliminary data.</text>
</comment>
<evidence type="ECO:0000256" key="1">
    <source>
        <dbReference type="SAM" id="MobiDB-lite"/>
    </source>
</evidence>
<evidence type="ECO:0000259" key="2">
    <source>
        <dbReference type="Pfam" id="PF06985"/>
    </source>
</evidence>
<dbReference type="PANTHER" id="PTHR24148:SF64">
    <property type="entry name" value="HETEROKARYON INCOMPATIBILITY DOMAIN-CONTAINING PROTEIN"/>
    <property type="match status" value="1"/>
</dbReference>
<dbReference type="Pfam" id="PF06985">
    <property type="entry name" value="HET"/>
    <property type="match status" value="1"/>
</dbReference>
<accession>A0A8H6VQV4</accession>
<proteinExistence type="predicted"/>
<evidence type="ECO:0000313" key="3">
    <source>
        <dbReference type="EMBL" id="KAF7197204.1"/>
    </source>
</evidence>
<evidence type="ECO:0000313" key="4">
    <source>
        <dbReference type="Proteomes" id="UP000660729"/>
    </source>
</evidence>
<dbReference type="Proteomes" id="UP000660729">
    <property type="component" value="Unassembled WGS sequence"/>
</dbReference>
<dbReference type="InterPro" id="IPR010730">
    <property type="entry name" value="HET"/>
</dbReference>
<dbReference type="InterPro" id="IPR052895">
    <property type="entry name" value="HetReg/Transcr_Mod"/>
</dbReference>
<feature type="region of interest" description="Disordered" evidence="1">
    <location>
        <begin position="14"/>
        <end position="43"/>
    </location>
</feature>
<reference evidence="3" key="1">
    <citation type="submission" date="2020-04" db="EMBL/GenBank/DDBJ databases">
        <title>Draft genome resource of the tomato pathogen Pseudocercospora fuligena.</title>
        <authorList>
            <person name="Zaccaron A."/>
        </authorList>
    </citation>
    <scope>NUCLEOTIDE SEQUENCE</scope>
    <source>
        <strain evidence="3">PF001</strain>
    </source>
</reference>
<feature type="domain" description="Heterokaryon incompatibility" evidence="2">
    <location>
        <begin position="91"/>
        <end position="233"/>
    </location>
</feature>
<feature type="region of interest" description="Disordered" evidence="1">
    <location>
        <begin position="365"/>
        <end position="405"/>
    </location>
</feature>
<protein>
    <submittedName>
        <fullName evidence="3">Heterokaryon incompatibility protein 6, OR allele</fullName>
    </submittedName>
</protein>
<feature type="compositionally biased region" description="Polar residues" evidence="1">
    <location>
        <begin position="371"/>
        <end position="380"/>
    </location>
</feature>
<sequence length="857" mass="96912">MSAAFNYDEFSTLKRRSSGDTNNERLSPNIAMHSGRTRSRSAARRKQAYLSDAFRILKLLPGSRNSDLQGTLLVRRLKNKSSTKFQPPEDYEALSYNWGPKSPEKSIRLLAENTEYYTMSIGPNLDAALRHLRSTDRATYLWVDALCINQQDQEEKGVQIPLMRDIYNNARCVRVWLGVEGDDSSRAMDFILECLDLDNFDKLVTDAIASPRWAALSALIRRPWFNRRWIIQEIALAREATVHCGEKIISWDDFASVTRMLSEAQPQLRKLFRESTSYKNHPDFLGDLSELGAIKLADLAENLLNKLDDDGSITGKKLPLEALVSSLTGFEAGLDHDVIYAILWLANDAHPVTKSSQVENIARPPLRHWDSNSPLVSPVSSIGPDLPSPRRTEPEGREKFPPYEELTFSAPNVPWMPVFKKRKRSQSDPGGTIAAAKQRSIYEAQSSNRDRRHLQRIATQQSDASAPETAERKGHDRPHPKIQISTEPERINIPNTSTPTRERPGHNRHRLSISDASIDEKEQVAAMMFKRALERGRIIVDYEKPIFEVYQDFVELALRHTNSLDILCLPWAPAHPSLPSWIPQLSRNPFGSTNSGIHRRINADPLVKRPGHAINTSKPYRASLSLLAQWNMGGEERKSLFVGGFILDTVEHREKPAVDGTIPAKWMAAGGWKDPDEKPPDVFWRTLVGNLNPEGTDSAPKNWQLSCRDAFKRRPKGGPLNTTTVLFDCPENVRKFLERAQRIVWSRRLVQLKGTCKRSIALAPGKTKKGDLVCILYGCSVPVVLRKMIDNEPAASRFRCQEEGCPSKLRQESPPNVKVHYALIGECYVHGMMGGEALKFKPMTKDKKEINQMFELR</sequence>
<feature type="compositionally biased region" description="Basic and acidic residues" evidence="1">
    <location>
        <begin position="388"/>
        <end position="402"/>
    </location>
</feature>
<keyword evidence="4" id="KW-1185">Reference proteome</keyword>
<gene>
    <name evidence="3" type="ORF">HII31_01629</name>
</gene>
<dbReference type="AlphaFoldDB" id="A0A8H6VQV4"/>